<dbReference type="Proteomes" id="UP000318370">
    <property type="component" value="Unassembled WGS sequence"/>
</dbReference>
<dbReference type="InterPro" id="IPR001714">
    <property type="entry name" value="Pept_M24_MAP"/>
</dbReference>
<protein>
    <submittedName>
        <fullName evidence="3">Putative dipeptidase PepE</fullName>
    </submittedName>
</protein>
<dbReference type="InterPro" id="IPR000587">
    <property type="entry name" value="Creatinase_N"/>
</dbReference>
<evidence type="ECO:0000259" key="2">
    <source>
        <dbReference type="Pfam" id="PF01321"/>
    </source>
</evidence>
<dbReference type="SUPFAM" id="SSF53092">
    <property type="entry name" value="Creatinase/prolidase N-terminal domain"/>
    <property type="match status" value="1"/>
</dbReference>
<dbReference type="Pfam" id="PF01321">
    <property type="entry name" value="Creatinase_N"/>
    <property type="match status" value="1"/>
</dbReference>
<dbReference type="Gene3D" id="3.90.230.10">
    <property type="entry name" value="Creatinase/methionine aminopeptidase superfamily"/>
    <property type="match status" value="1"/>
</dbReference>
<dbReference type="GO" id="GO:0004177">
    <property type="term" value="F:aminopeptidase activity"/>
    <property type="evidence" value="ECO:0007669"/>
    <property type="project" value="UniProtKB-ARBA"/>
</dbReference>
<feature type="domain" description="Peptidase M24" evidence="1">
    <location>
        <begin position="168"/>
        <end position="371"/>
    </location>
</feature>
<gene>
    <name evidence="3" type="primary">pepE_1</name>
    <name evidence="3" type="ORF">SB6408_02080</name>
</gene>
<dbReference type="GO" id="GO:0008235">
    <property type="term" value="F:metalloexopeptidase activity"/>
    <property type="evidence" value="ECO:0007669"/>
    <property type="project" value="UniProtKB-ARBA"/>
</dbReference>
<dbReference type="RefSeq" id="WP_208431182.1">
    <property type="nucleotide sequence ID" value="NZ_CABGHF010000045.1"/>
</dbReference>
<proteinExistence type="predicted"/>
<organism evidence="3 4">
    <name type="scientific">Klebsiella spallanzanii</name>
    <dbReference type="NCBI Taxonomy" id="2587528"/>
    <lineage>
        <taxon>Bacteria</taxon>
        <taxon>Pseudomonadati</taxon>
        <taxon>Pseudomonadota</taxon>
        <taxon>Gammaproteobacteria</taxon>
        <taxon>Enterobacterales</taxon>
        <taxon>Enterobacteriaceae</taxon>
        <taxon>Klebsiella/Raoultella group</taxon>
        <taxon>Klebsiella</taxon>
    </lineage>
</organism>
<dbReference type="CDD" id="cd01066">
    <property type="entry name" value="APP_MetAP"/>
    <property type="match status" value="1"/>
</dbReference>
<dbReference type="PRINTS" id="PR00599">
    <property type="entry name" value="MAPEPTIDASE"/>
</dbReference>
<feature type="domain" description="Creatinase N-terminal" evidence="2">
    <location>
        <begin position="18"/>
        <end position="161"/>
    </location>
</feature>
<dbReference type="PANTHER" id="PTHR46112">
    <property type="entry name" value="AMINOPEPTIDASE"/>
    <property type="match status" value="1"/>
</dbReference>
<dbReference type="InterPro" id="IPR036005">
    <property type="entry name" value="Creatinase/aminopeptidase-like"/>
</dbReference>
<accession>A0A564NAZ4</accession>
<sequence length="389" mass="43312">MLKDTLIRGFTQSEFENRTERAQRMMRECQLDAIFLTTEPNVRYFTGFLTQFWHSPTRPWFLIIPASGKPIAVIPEIGASGMAETWIDNIITWPSPRPADDGISLVASALNSLPCKYGRVGATLGIESHLRMPYNNFNQLVKTVKKEFVDISLQIHELRQIKSSAEIEKTREICRITNHGFSKVAEYARVGMSEREICKQFRIDMLLEGADECPYIIAGSGPDGYDSIIMGPTDRIIQEGDVLIIDTGAKRDGYFSDFDRNWAFGSASEMTKSAYRACYEATTKGFEAAKPGNTTSDIYNAMWNVLEANGALGNDVGRIGHGLGMELTERPSNTATDNTLLKPGMVMTLEPGMVYAPGKSMVHEENIVITENGAEWLSTRATPELIIIQ</sequence>
<dbReference type="InterPro" id="IPR050659">
    <property type="entry name" value="Peptidase_M24B"/>
</dbReference>
<reference evidence="3 4" key="1">
    <citation type="submission" date="2019-07" db="EMBL/GenBank/DDBJ databases">
        <authorList>
            <person name="Brisse S."/>
            <person name="Rodrigues C."/>
            <person name="Thorpe H."/>
        </authorList>
    </citation>
    <scope>NUCLEOTIDE SEQUENCE [LARGE SCALE GENOMIC DNA]</scope>
    <source>
        <strain evidence="3">SB6408</strain>
    </source>
</reference>
<dbReference type="PANTHER" id="PTHR46112:SF2">
    <property type="entry name" value="XAA-PRO AMINOPEPTIDASE P-RELATED"/>
    <property type="match status" value="1"/>
</dbReference>
<dbReference type="InterPro" id="IPR029149">
    <property type="entry name" value="Creatin/AminoP/Spt16_N"/>
</dbReference>
<dbReference type="Gene3D" id="3.40.350.10">
    <property type="entry name" value="Creatinase/prolidase N-terminal domain"/>
    <property type="match status" value="1"/>
</dbReference>
<name>A0A564NAZ4_9ENTR</name>
<dbReference type="AlphaFoldDB" id="A0A564NAZ4"/>
<evidence type="ECO:0000313" key="4">
    <source>
        <dbReference type="Proteomes" id="UP000318370"/>
    </source>
</evidence>
<dbReference type="SUPFAM" id="SSF55920">
    <property type="entry name" value="Creatinase/aminopeptidase"/>
    <property type="match status" value="1"/>
</dbReference>
<dbReference type="InterPro" id="IPR000994">
    <property type="entry name" value="Pept_M24"/>
</dbReference>
<evidence type="ECO:0000313" key="3">
    <source>
        <dbReference type="EMBL" id="VUT03208.1"/>
    </source>
</evidence>
<dbReference type="EMBL" id="CABGHF010000045">
    <property type="protein sequence ID" value="VUT03208.1"/>
    <property type="molecule type" value="Genomic_DNA"/>
</dbReference>
<dbReference type="Pfam" id="PF00557">
    <property type="entry name" value="Peptidase_M24"/>
    <property type="match status" value="1"/>
</dbReference>
<evidence type="ECO:0000259" key="1">
    <source>
        <dbReference type="Pfam" id="PF00557"/>
    </source>
</evidence>